<dbReference type="PANTHER" id="PTHR30069:SF29">
    <property type="entry name" value="HEMOGLOBIN AND HEMOGLOBIN-HAPTOGLOBIN-BINDING PROTEIN 1-RELATED"/>
    <property type="match status" value="1"/>
</dbReference>
<organism evidence="14 15">
    <name type="scientific">Neotamlana nanhaiensis</name>
    <dbReference type="NCBI Taxonomy" id="1382798"/>
    <lineage>
        <taxon>Bacteria</taxon>
        <taxon>Pseudomonadati</taxon>
        <taxon>Bacteroidota</taxon>
        <taxon>Flavobacteriia</taxon>
        <taxon>Flavobacteriales</taxon>
        <taxon>Flavobacteriaceae</taxon>
        <taxon>Neotamlana</taxon>
    </lineage>
</organism>
<evidence type="ECO:0000256" key="4">
    <source>
        <dbReference type="ARBA" id="ARBA00022692"/>
    </source>
</evidence>
<dbReference type="Pfam" id="PF07715">
    <property type="entry name" value="Plug"/>
    <property type="match status" value="1"/>
</dbReference>
<gene>
    <name evidence="14" type="ORF">PK35_16515</name>
</gene>
<evidence type="ECO:0000256" key="9">
    <source>
        <dbReference type="ARBA" id="ARBA00023237"/>
    </source>
</evidence>
<evidence type="ECO:0000256" key="10">
    <source>
        <dbReference type="PROSITE-ProRule" id="PRU01360"/>
    </source>
</evidence>
<dbReference type="PATRIC" id="fig|1382798.3.peg.2310"/>
<keyword evidence="5" id="KW-0732">Signal</keyword>
<dbReference type="InterPro" id="IPR000531">
    <property type="entry name" value="Beta-barrel_TonB"/>
</dbReference>
<dbReference type="GO" id="GO:0015344">
    <property type="term" value="F:siderophore uptake transmembrane transporter activity"/>
    <property type="evidence" value="ECO:0007669"/>
    <property type="project" value="TreeGrafter"/>
</dbReference>
<dbReference type="InterPro" id="IPR012910">
    <property type="entry name" value="Plug_dom"/>
</dbReference>
<protein>
    <submittedName>
        <fullName evidence="14">Uncharacterized protein</fullName>
    </submittedName>
</protein>
<dbReference type="InterPro" id="IPR037066">
    <property type="entry name" value="Plug_dom_sf"/>
</dbReference>
<evidence type="ECO:0000256" key="5">
    <source>
        <dbReference type="ARBA" id="ARBA00022729"/>
    </source>
</evidence>
<name>A0A0D7VW88_9FLAO</name>
<keyword evidence="9 10" id="KW-0998">Cell outer membrane</keyword>
<evidence type="ECO:0000256" key="7">
    <source>
        <dbReference type="ARBA" id="ARBA00023136"/>
    </source>
</evidence>
<keyword evidence="3 10" id="KW-1134">Transmembrane beta strand</keyword>
<keyword evidence="15" id="KW-1185">Reference proteome</keyword>
<reference evidence="14 15" key="1">
    <citation type="journal article" date="2015" name="Antonie Van Leeuwenhoek">
        <title>Tamlana nanhaiensis sp. nov., isolated from surface seawater collected from the South China Sea.</title>
        <authorList>
            <person name="Liu X."/>
            <person name="Lai Q."/>
            <person name="Du Y."/>
            <person name="Li G."/>
            <person name="Sun F."/>
            <person name="Shao Z."/>
        </authorList>
    </citation>
    <scope>NUCLEOTIDE SEQUENCE [LARGE SCALE GENOMIC DNA]</scope>
    <source>
        <strain evidence="14 15">FHC16</strain>
    </source>
</reference>
<keyword evidence="7 10" id="KW-0472">Membrane</keyword>
<dbReference type="GO" id="GO:0009279">
    <property type="term" value="C:cell outer membrane"/>
    <property type="evidence" value="ECO:0007669"/>
    <property type="project" value="UniProtKB-SubCell"/>
</dbReference>
<evidence type="ECO:0000256" key="11">
    <source>
        <dbReference type="RuleBase" id="RU003357"/>
    </source>
</evidence>
<evidence type="ECO:0000313" key="14">
    <source>
        <dbReference type="EMBL" id="KJD31111.1"/>
    </source>
</evidence>
<keyword evidence="6 11" id="KW-0798">TonB box</keyword>
<comment type="subcellular location">
    <subcellularLocation>
        <location evidence="1 10">Cell outer membrane</location>
        <topology evidence="1 10">Multi-pass membrane protein</topology>
    </subcellularLocation>
</comment>
<dbReference type="Proteomes" id="UP000032361">
    <property type="component" value="Unassembled WGS sequence"/>
</dbReference>
<dbReference type="STRING" id="1382798.PK35_16515"/>
<evidence type="ECO:0000259" key="13">
    <source>
        <dbReference type="Pfam" id="PF07715"/>
    </source>
</evidence>
<keyword evidence="2 10" id="KW-0813">Transport</keyword>
<evidence type="ECO:0000256" key="2">
    <source>
        <dbReference type="ARBA" id="ARBA00022448"/>
    </source>
</evidence>
<feature type="domain" description="TonB-dependent receptor plug" evidence="13">
    <location>
        <begin position="38"/>
        <end position="144"/>
    </location>
</feature>
<dbReference type="GO" id="GO:0044718">
    <property type="term" value="P:siderophore transmembrane transport"/>
    <property type="evidence" value="ECO:0007669"/>
    <property type="project" value="TreeGrafter"/>
</dbReference>
<dbReference type="InterPro" id="IPR036942">
    <property type="entry name" value="Beta-barrel_TonB_sf"/>
</dbReference>
<evidence type="ECO:0000256" key="1">
    <source>
        <dbReference type="ARBA" id="ARBA00004571"/>
    </source>
</evidence>
<dbReference type="SUPFAM" id="SSF56935">
    <property type="entry name" value="Porins"/>
    <property type="match status" value="1"/>
</dbReference>
<sequence length="694" mass="79113">MLLTNLLMFSQVVKQDSTKIEQLSEVVVTGQLKPQSIKKSVFEVKVITREDIDNRAGNNLADLLNQTLNIDVFQNASNGRSEINVLGLGARYFKVLIDNIPVINEEGFGNSTDLTLINLNDVERIELVQGAMGVQYGANAMSGVLNIITKKKSKNDWEINTFIQEETVGDEYELFDKGRHIQSVSVGHQITDKNFISATYNRNDFAGFYDNFQGEYYDANDSLRGYRWLPKTQNFGKFLISHKGENFTAFYKFDYLHEDIFKHDSIVAQNYNSATDTRNPSALDETFNNQRFLHHLNVSGRLGEVPYSISASYQKQENKRESYTYYIHEDRKDNVSNTTYLSKDVLFSRGTFSNLINQDKFKLQAGYEYNREMGFGSSFSVNLAPGEEGVSKTLNNLDVFTSAEIDFNKDFSVKPGIRASFNDKFNTQYYYSLSARHLFKNNWEARGVLGFGTRTPTFDELYRYFVDVNHDVQGNENLNPEEGLSAFFHLKKQSRLAENVMMNNKLTFSYIDVKDRIDMVVVNDSPLQFQFNNIDDFSSLNLSLENSFYFNNLSLGFGASYFGINRTIDYDTNETSDRQDNFQVNANATYTIPKADAIVTAYFKHIGETNRFVQNGDGSFQTQTINPYSWLDVNLRKFFCKKQFEATFGVRNLLDTATVNTNAVSGGAHSGTSSNITLGYGRSYFLKLAYNLNI</sequence>
<dbReference type="PROSITE" id="PS52016">
    <property type="entry name" value="TONB_DEPENDENT_REC_3"/>
    <property type="match status" value="1"/>
</dbReference>
<dbReference type="AlphaFoldDB" id="A0A0D7VW88"/>
<comment type="caution">
    <text evidence="14">The sequence shown here is derived from an EMBL/GenBank/DDBJ whole genome shotgun (WGS) entry which is preliminary data.</text>
</comment>
<evidence type="ECO:0000256" key="8">
    <source>
        <dbReference type="ARBA" id="ARBA00023170"/>
    </source>
</evidence>
<dbReference type="EMBL" id="JTDV01000019">
    <property type="protein sequence ID" value="KJD31111.1"/>
    <property type="molecule type" value="Genomic_DNA"/>
</dbReference>
<feature type="domain" description="TonB-dependent receptor-like beta-barrel" evidence="12">
    <location>
        <begin position="204"/>
        <end position="653"/>
    </location>
</feature>
<dbReference type="InterPro" id="IPR039426">
    <property type="entry name" value="TonB-dep_rcpt-like"/>
</dbReference>
<dbReference type="Pfam" id="PF00593">
    <property type="entry name" value="TonB_dep_Rec_b-barrel"/>
    <property type="match status" value="1"/>
</dbReference>
<evidence type="ECO:0000256" key="6">
    <source>
        <dbReference type="ARBA" id="ARBA00023077"/>
    </source>
</evidence>
<evidence type="ECO:0000313" key="15">
    <source>
        <dbReference type="Proteomes" id="UP000032361"/>
    </source>
</evidence>
<keyword evidence="8" id="KW-0675">Receptor</keyword>
<comment type="similarity">
    <text evidence="10 11">Belongs to the TonB-dependent receptor family.</text>
</comment>
<dbReference type="Gene3D" id="2.40.170.20">
    <property type="entry name" value="TonB-dependent receptor, beta-barrel domain"/>
    <property type="match status" value="1"/>
</dbReference>
<evidence type="ECO:0000259" key="12">
    <source>
        <dbReference type="Pfam" id="PF00593"/>
    </source>
</evidence>
<dbReference type="PANTHER" id="PTHR30069">
    <property type="entry name" value="TONB-DEPENDENT OUTER MEMBRANE RECEPTOR"/>
    <property type="match status" value="1"/>
</dbReference>
<evidence type="ECO:0000256" key="3">
    <source>
        <dbReference type="ARBA" id="ARBA00022452"/>
    </source>
</evidence>
<proteinExistence type="inferred from homology"/>
<dbReference type="Gene3D" id="2.170.130.10">
    <property type="entry name" value="TonB-dependent receptor, plug domain"/>
    <property type="match status" value="1"/>
</dbReference>
<accession>A0A0D7VW88</accession>
<keyword evidence="4 10" id="KW-0812">Transmembrane</keyword>